<dbReference type="RefSeq" id="WP_014455874.1">
    <property type="nucleotide sequence ID" value="NC_017098.1"/>
</dbReference>
<dbReference type="STRING" id="889378.Spiaf_1834"/>
<accession>H9UK48</accession>
<dbReference type="Pfam" id="PF08334">
    <property type="entry name" value="T2SSG"/>
    <property type="match status" value="1"/>
</dbReference>
<dbReference type="OrthoDB" id="9795612at2"/>
<keyword evidence="1" id="KW-0472">Membrane</keyword>
<organism evidence="3 4">
    <name type="scientific">Spirochaeta africana (strain ATCC 700263 / DSM 8902 / Z-7692)</name>
    <dbReference type="NCBI Taxonomy" id="889378"/>
    <lineage>
        <taxon>Bacteria</taxon>
        <taxon>Pseudomonadati</taxon>
        <taxon>Spirochaetota</taxon>
        <taxon>Spirochaetia</taxon>
        <taxon>Spirochaetales</taxon>
        <taxon>Spirochaetaceae</taxon>
        <taxon>Spirochaeta</taxon>
    </lineage>
</organism>
<dbReference type="Pfam" id="PF07963">
    <property type="entry name" value="N_methyl"/>
    <property type="match status" value="1"/>
</dbReference>
<gene>
    <name evidence="3" type="ordered locus">Spiaf_1834</name>
</gene>
<dbReference type="Proteomes" id="UP000007383">
    <property type="component" value="Chromosome"/>
</dbReference>
<dbReference type="Gene3D" id="3.30.700.10">
    <property type="entry name" value="Glycoprotein, Type 4 Pilin"/>
    <property type="match status" value="1"/>
</dbReference>
<dbReference type="eggNOG" id="COG2165">
    <property type="taxonomic scope" value="Bacteria"/>
</dbReference>
<reference evidence="4" key="1">
    <citation type="journal article" date="2013" name="Stand. Genomic Sci.">
        <title>Complete genome sequence of the halophilic bacterium Spirochaeta africana type strain (Z-7692(T)) from the alkaline Lake Magadi in the East African Rift.</title>
        <authorList>
            <person name="Liolos K."/>
            <person name="Abt B."/>
            <person name="Scheuner C."/>
            <person name="Teshima H."/>
            <person name="Held B."/>
            <person name="Lapidus A."/>
            <person name="Nolan M."/>
            <person name="Lucas S."/>
            <person name="Deshpande S."/>
            <person name="Cheng J.F."/>
            <person name="Tapia R."/>
            <person name="Goodwin L.A."/>
            <person name="Pitluck S."/>
            <person name="Pagani I."/>
            <person name="Ivanova N."/>
            <person name="Mavromatis K."/>
            <person name="Mikhailova N."/>
            <person name="Huntemann M."/>
            <person name="Pati A."/>
            <person name="Chen A."/>
            <person name="Palaniappan K."/>
            <person name="Land M."/>
            <person name="Rohde M."/>
            <person name="Tindall B.J."/>
            <person name="Detter J.C."/>
            <person name="Goker M."/>
            <person name="Bristow J."/>
            <person name="Eisen J.A."/>
            <person name="Markowitz V."/>
            <person name="Hugenholtz P."/>
            <person name="Woyke T."/>
            <person name="Klenk H.P."/>
            <person name="Kyrpides N.C."/>
        </authorList>
    </citation>
    <scope>NUCLEOTIDE SEQUENCE</scope>
    <source>
        <strain evidence="4">ATCC 700263 / DSM 8902 / Z-7692</strain>
    </source>
</reference>
<dbReference type="PATRIC" id="fig|889378.3.peg.1824"/>
<evidence type="ECO:0000259" key="2">
    <source>
        <dbReference type="Pfam" id="PF08334"/>
    </source>
</evidence>
<dbReference type="NCBIfam" id="TIGR02532">
    <property type="entry name" value="IV_pilin_GFxxxE"/>
    <property type="match status" value="1"/>
</dbReference>
<dbReference type="SUPFAM" id="SSF54523">
    <property type="entry name" value="Pili subunits"/>
    <property type="match status" value="1"/>
</dbReference>
<dbReference type="GO" id="GO:0015627">
    <property type="term" value="C:type II protein secretion system complex"/>
    <property type="evidence" value="ECO:0007669"/>
    <property type="project" value="InterPro"/>
</dbReference>
<dbReference type="EMBL" id="CP003282">
    <property type="protein sequence ID" value="AFG37891.1"/>
    <property type="molecule type" value="Genomic_DNA"/>
</dbReference>
<protein>
    <submittedName>
        <fullName evidence="3">General secretion pathway protein G</fullName>
    </submittedName>
</protein>
<keyword evidence="4" id="KW-1185">Reference proteome</keyword>
<dbReference type="HOGENOM" id="CLU_091705_2_2_12"/>
<dbReference type="AlphaFoldDB" id="H9UK48"/>
<name>H9UK48_SPIAZ</name>
<keyword evidence="1" id="KW-1133">Transmembrane helix</keyword>
<dbReference type="NCBIfam" id="TIGR01710">
    <property type="entry name" value="typeII_sec_gspG"/>
    <property type="match status" value="1"/>
</dbReference>
<proteinExistence type="predicted"/>
<dbReference type="KEGG" id="sfc:Spiaf_1834"/>
<evidence type="ECO:0000313" key="3">
    <source>
        <dbReference type="EMBL" id="AFG37891.1"/>
    </source>
</evidence>
<feature type="transmembrane region" description="Helical" evidence="1">
    <location>
        <begin position="12"/>
        <end position="40"/>
    </location>
</feature>
<dbReference type="InterPro" id="IPR012902">
    <property type="entry name" value="N_methyl_site"/>
</dbReference>
<dbReference type="GO" id="GO:0015628">
    <property type="term" value="P:protein secretion by the type II secretion system"/>
    <property type="evidence" value="ECO:0007669"/>
    <property type="project" value="InterPro"/>
</dbReference>
<evidence type="ECO:0000313" key="4">
    <source>
        <dbReference type="Proteomes" id="UP000007383"/>
    </source>
</evidence>
<evidence type="ECO:0000256" key="1">
    <source>
        <dbReference type="SAM" id="Phobius"/>
    </source>
</evidence>
<dbReference type="InterPro" id="IPR010054">
    <property type="entry name" value="Type2_sec_GspG"/>
</dbReference>
<keyword evidence="1" id="KW-0812">Transmembrane</keyword>
<sequence>MSTPLIRRGCRGFTFIETIIVIGIILVLTGSVGFTAIGFLDRARLAAARSQIEIYSAALQAYYLDTGRLPTAEQGLHALWEYPYLEPRPTGWMGPYLDRPAGPDPWGEPYRYQVPGPDGRPFAVSSTGVQP</sequence>
<dbReference type="InterPro" id="IPR013545">
    <property type="entry name" value="T2SS_protein-GspG_C"/>
</dbReference>
<dbReference type="InterPro" id="IPR045584">
    <property type="entry name" value="Pilin-like"/>
</dbReference>
<feature type="domain" description="Type II secretion system protein GspG C-terminal" evidence="2">
    <location>
        <begin position="38"/>
        <end position="128"/>
    </location>
</feature>